<keyword evidence="3 5" id="KW-1133">Transmembrane helix</keyword>
<keyword evidence="7" id="KW-1185">Reference proteome</keyword>
<dbReference type="InterPro" id="IPR003689">
    <property type="entry name" value="ZIP"/>
</dbReference>
<evidence type="ECO:0000313" key="6">
    <source>
        <dbReference type="EMBL" id="MBB4882309.1"/>
    </source>
</evidence>
<organism evidence="6 7">
    <name type="scientific">Micrococcus flavus</name>
    <dbReference type="NCBI Taxonomy" id="384602"/>
    <lineage>
        <taxon>Bacteria</taxon>
        <taxon>Bacillati</taxon>
        <taxon>Actinomycetota</taxon>
        <taxon>Actinomycetes</taxon>
        <taxon>Micrococcales</taxon>
        <taxon>Micrococcaceae</taxon>
        <taxon>Micrococcus</taxon>
    </lineage>
</organism>
<keyword evidence="4 5" id="KW-0472">Membrane</keyword>
<dbReference type="EMBL" id="JACHMC010000001">
    <property type="protein sequence ID" value="MBB4882309.1"/>
    <property type="molecule type" value="Genomic_DNA"/>
</dbReference>
<feature type="transmembrane region" description="Helical" evidence="5">
    <location>
        <begin position="248"/>
        <end position="266"/>
    </location>
</feature>
<evidence type="ECO:0000313" key="7">
    <source>
        <dbReference type="Proteomes" id="UP000560081"/>
    </source>
</evidence>
<feature type="transmembrane region" description="Helical" evidence="5">
    <location>
        <begin position="185"/>
        <end position="208"/>
    </location>
</feature>
<protein>
    <submittedName>
        <fullName evidence="6">ZIP family zinc transporter</fullName>
    </submittedName>
</protein>
<dbReference type="PANTHER" id="PTHR11040">
    <property type="entry name" value="ZINC/IRON TRANSPORTER"/>
    <property type="match status" value="1"/>
</dbReference>
<dbReference type="RefSeq" id="WP_184231815.1">
    <property type="nucleotide sequence ID" value="NZ_BMLA01000005.1"/>
</dbReference>
<name>A0A7W7L2B4_9MICC</name>
<dbReference type="NCBIfam" id="NF003243">
    <property type="entry name" value="PRK04201.1"/>
    <property type="match status" value="1"/>
</dbReference>
<dbReference type="AlphaFoldDB" id="A0A7W7L2B4"/>
<dbReference type="Pfam" id="PF02535">
    <property type="entry name" value="Zip"/>
    <property type="match status" value="1"/>
</dbReference>
<accession>A0A7W7L2B4</accession>
<evidence type="ECO:0000256" key="1">
    <source>
        <dbReference type="ARBA" id="ARBA00004141"/>
    </source>
</evidence>
<evidence type="ECO:0000256" key="5">
    <source>
        <dbReference type="SAM" id="Phobius"/>
    </source>
</evidence>
<evidence type="ECO:0000256" key="4">
    <source>
        <dbReference type="ARBA" id="ARBA00023136"/>
    </source>
</evidence>
<proteinExistence type="predicted"/>
<feature type="transmembrane region" description="Helical" evidence="5">
    <location>
        <begin position="214"/>
        <end position="236"/>
    </location>
</feature>
<dbReference type="GO" id="GO:0005385">
    <property type="term" value="F:zinc ion transmembrane transporter activity"/>
    <property type="evidence" value="ECO:0007669"/>
    <property type="project" value="TreeGrafter"/>
</dbReference>
<keyword evidence="2 5" id="KW-0812">Transmembrane</keyword>
<sequence>MDPFWTALSLTALAGASTALGGALGAVGRPISGRGLAVALGLAAGVMVTVSLAEMMPAAGEGLAAGVGSAGGLAAVAALLAGAGAYLLLEHLVPEPTPPVPGDVVGPAAPDGTGVAARRMARLGAVTAVAIAAHNLPEGFVTFAGALEDPSVGLALAVAMAVHNVPEGIAVAVPVRTATGSRRRAFTWAAVAGIAEPAGALVGYLVLAPFLTPAVLGAVYALVSGVMVALSLHALLPEAQRAGGRTPALLGALSGIAVMLVSLDLLA</sequence>
<dbReference type="GO" id="GO:0016020">
    <property type="term" value="C:membrane"/>
    <property type="evidence" value="ECO:0007669"/>
    <property type="project" value="UniProtKB-SubCell"/>
</dbReference>
<comment type="caution">
    <text evidence="6">The sequence shown here is derived from an EMBL/GenBank/DDBJ whole genome shotgun (WGS) entry which is preliminary data.</text>
</comment>
<feature type="transmembrane region" description="Helical" evidence="5">
    <location>
        <begin position="31"/>
        <end position="53"/>
    </location>
</feature>
<feature type="transmembrane region" description="Helical" evidence="5">
    <location>
        <begin position="65"/>
        <end position="89"/>
    </location>
</feature>
<comment type="subcellular location">
    <subcellularLocation>
        <location evidence="1">Membrane</location>
        <topology evidence="1">Multi-pass membrane protein</topology>
    </subcellularLocation>
</comment>
<gene>
    <name evidence="6" type="ORF">BJ976_000660</name>
</gene>
<dbReference type="PANTHER" id="PTHR11040:SF205">
    <property type="entry name" value="ZINC TRANSPORTER ZUPT"/>
    <property type="match status" value="1"/>
</dbReference>
<reference evidence="6 7" key="1">
    <citation type="submission" date="2020-08" db="EMBL/GenBank/DDBJ databases">
        <title>Sequencing the genomes of 1000 actinobacteria strains.</title>
        <authorList>
            <person name="Klenk H.-P."/>
        </authorList>
    </citation>
    <scope>NUCLEOTIDE SEQUENCE [LARGE SCALE GENOMIC DNA]</scope>
    <source>
        <strain evidence="6 7">DSM 19079</strain>
    </source>
</reference>
<evidence type="ECO:0000256" key="2">
    <source>
        <dbReference type="ARBA" id="ARBA00022692"/>
    </source>
</evidence>
<dbReference type="Proteomes" id="UP000560081">
    <property type="component" value="Unassembled WGS sequence"/>
</dbReference>
<evidence type="ECO:0000256" key="3">
    <source>
        <dbReference type="ARBA" id="ARBA00022989"/>
    </source>
</evidence>